<organism evidence="2 3">
    <name type="scientific">Methanobrevibacter arboriphilus</name>
    <dbReference type="NCBI Taxonomy" id="39441"/>
    <lineage>
        <taxon>Archaea</taxon>
        <taxon>Methanobacteriati</taxon>
        <taxon>Methanobacteriota</taxon>
        <taxon>Methanomada group</taxon>
        <taxon>Methanobacteria</taxon>
        <taxon>Methanobacteriales</taxon>
        <taxon>Methanobacteriaceae</taxon>
        <taxon>Methanobrevibacter</taxon>
    </lineage>
</organism>
<proteinExistence type="predicted"/>
<evidence type="ECO:0000256" key="1">
    <source>
        <dbReference type="SAM" id="Coils"/>
    </source>
</evidence>
<reference evidence="2" key="1">
    <citation type="submission" date="2020-10" db="EMBL/GenBank/DDBJ databases">
        <title>Dehalococcoides mccartyi of a TCE/Cr reducing biochatode.</title>
        <authorList>
            <person name="Matturro B."/>
        </authorList>
    </citation>
    <scope>NUCLEOTIDE SEQUENCE</scope>
    <source>
        <strain evidence="2">Bin4</strain>
    </source>
</reference>
<feature type="coiled-coil region" evidence="1">
    <location>
        <begin position="291"/>
        <end position="332"/>
    </location>
</feature>
<evidence type="ECO:0000313" key="3">
    <source>
        <dbReference type="Proteomes" id="UP000658733"/>
    </source>
</evidence>
<keyword evidence="1" id="KW-0175">Coiled coil</keyword>
<dbReference type="RefSeq" id="WP_278521808.1">
    <property type="nucleotide sequence ID" value="NZ_JADIIN010000015.1"/>
</dbReference>
<protein>
    <submittedName>
        <fullName evidence="2">Uncharacterized protein</fullName>
    </submittedName>
</protein>
<name>A0A843AB26_METAZ</name>
<sequence length="341" mass="40296">MKNWVNNIINLKIDDITKYKFPTDEYFGLEVLDNNVKYEFIIRLSSSNKGLLCLGSGVIDQKTKSIPRFQRYRWKDHFEESLIYYFDPTLYLTDELQVGWCIGTKDDWYLEKISEIIKKIIHTSKIKEEHVLFYGTSAGGFVSAMLATMIKGSTAFVGNFQYSILKVHAKTHLENMKKYCFEGLNNETIKSEYGYRIDLIEMFKKEKYVPPIIYYVNANSKVDILGQCVPFIKDLEKLDYSDNDIEIIIYHDENGHRSRVIYGEAYEFIQMILKRKIYRYYNRSPVPNKKIIKINRENHALKAELKKMKNEIDKLNEENKNLKNNNIKSKMSNYLKACFKK</sequence>
<dbReference type="EMBL" id="JADIIN010000015">
    <property type="protein sequence ID" value="MBF4468092.1"/>
    <property type="molecule type" value="Genomic_DNA"/>
</dbReference>
<dbReference type="AlphaFoldDB" id="A0A843AB26"/>
<gene>
    <name evidence="2" type="ORF">ISP01_01675</name>
</gene>
<accession>A0A843AB26</accession>
<evidence type="ECO:0000313" key="2">
    <source>
        <dbReference type="EMBL" id="MBF4468092.1"/>
    </source>
</evidence>
<dbReference type="Proteomes" id="UP000658733">
    <property type="component" value="Unassembled WGS sequence"/>
</dbReference>
<comment type="caution">
    <text evidence="2">The sequence shown here is derived from an EMBL/GenBank/DDBJ whole genome shotgun (WGS) entry which is preliminary data.</text>
</comment>